<evidence type="ECO:0000313" key="2">
    <source>
        <dbReference type="EMBL" id="KAF2173215.1"/>
    </source>
</evidence>
<name>A0A6A6D219_ZASCE</name>
<feature type="compositionally biased region" description="Basic and acidic residues" evidence="1">
    <location>
        <begin position="43"/>
        <end position="59"/>
    </location>
</feature>
<dbReference type="AlphaFoldDB" id="A0A6A6D219"/>
<proteinExistence type="predicted"/>
<sequence>MSSNPVGAVHQASAVSSRGNFELPSQRPPAADRVSRPSQARPSEAHDDQKQAYQGDRKVRAMTSSLRVHHFDGEYDDTSLSVSFDTLQDLVAHAQNLKNTIQALRQPAPNTQANSNQVQAELADAEKNANELCDFLGACWEMIPVTNRPSARSAVKAQKVFDTPELLENICIHLNPLDTLVAQQVGRVWRDGINSSVKIQRAIGLRPDESSYFSAPFADFDGTGSILSRYTLPGFFLDNYGPNVDFDAHEAAAEGISNTQAVKIQITADYPVSIGSRCRLLSLCQPPIKSASMFIGSECDGCITTHFEHEAKLVSEDGVNVGQIMDAAQQLIDAHRMGEEHVDGYCRPIIEFHATVTLADDDPIMVERRMMVASVVEDRRKPSYRPCDCYQCNLYAPHA</sequence>
<evidence type="ECO:0008006" key="4">
    <source>
        <dbReference type="Google" id="ProtNLM"/>
    </source>
</evidence>
<dbReference type="GeneID" id="54564586"/>
<protein>
    <recommendedName>
        <fullName evidence="4">F-box domain-containing protein</fullName>
    </recommendedName>
</protein>
<dbReference type="OrthoDB" id="3650798at2759"/>
<reference evidence="2" key="1">
    <citation type="journal article" date="2020" name="Stud. Mycol.">
        <title>101 Dothideomycetes genomes: a test case for predicting lifestyles and emergence of pathogens.</title>
        <authorList>
            <person name="Haridas S."/>
            <person name="Albert R."/>
            <person name="Binder M."/>
            <person name="Bloem J."/>
            <person name="Labutti K."/>
            <person name="Salamov A."/>
            <person name="Andreopoulos B."/>
            <person name="Baker S."/>
            <person name="Barry K."/>
            <person name="Bills G."/>
            <person name="Bluhm B."/>
            <person name="Cannon C."/>
            <person name="Castanera R."/>
            <person name="Culley D."/>
            <person name="Daum C."/>
            <person name="Ezra D."/>
            <person name="Gonzalez J."/>
            <person name="Henrissat B."/>
            <person name="Kuo A."/>
            <person name="Liang C."/>
            <person name="Lipzen A."/>
            <person name="Lutzoni F."/>
            <person name="Magnuson J."/>
            <person name="Mondo S."/>
            <person name="Nolan M."/>
            <person name="Ohm R."/>
            <person name="Pangilinan J."/>
            <person name="Park H.-J."/>
            <person name="Ramirez L."/>
            <person name="Alfaro M."/>
            <person name="Sun H."/>
            <person name="Tritt A."/>
            <person name="Yoshinaga Y."/>
            <person name="Zwiers L.-H."/>
            <person name="Turgeon B."/>
            <person name="Goodwin S."/>
            <person name="Spatafora J."/>
            <person name="Crous P."/>
            <person name="Grigoriev I."/>
        </authorList>
    </citation>
    <scope>NUCLEOTIDE SEQUENCE</scope>
    <source>
        <strain evidence="2">ATCC 36951</strain>
    </source>
</reference>
<gene>
    <name evidence="2" type="ORF">M409DRAFT_49692</name>
</gene>
<evidence type="ECO:0000313" key="3">
    <source>
        <dbReference type="Proteomes" id="UP000799537"/>
    </source>
</evidence>
<feature type="region of interest" description="Disordered" evidence="1">
    <location>
        <begin position="1"/>
        <end position="59"/>
    </location>
</feature>
<keyword evidence="3" id="KW-1185">Reference proteome</keyword>
<dbReference type="EMBL" id="ML993580">
    <property type="protein sequence ID" value="KAF2173215.1"/>
    <property type="molecule type" value="Genomic_DNA"/>
</dbReference>
<organism evidence="2 3">
    <name type="scientific">Zasmidium cellare ATCC 36951</name>
    <dbReference type="NCBI Taxonomy" id="1080233"/>
    <lineage>
        <taxon>Eukaryota</taxon>
        <taxon>Fungi</taxon>
        <taxon>Dikarya</taxon>
        <taxon>Ascomycota</taxon>
        <taxon>Pezizomycotina</taxon>
        <taxon>Dothideomycetes</taxon>
        <taxon>Dothideomycetidae</taxon>
        <taxon>Mycosphaerellales</taxon>
        <taxon>Mycosphaerellaceae</taxon>
        <taxon>Zasmidium</taxon>
    </lineage>
</organism>
<dbReference type="Proteomes" id="UP000799537">
    <property type="component" value="Unassembled WGS sequence"/>
</dbReference>
<evidence type="ECO:0000256" key="1">
    <source>
        <dbReference type="SAM" id="MobiDB-lite"/>
    </source>
</evidence>
<dbReference type="RefSeq" id="XP_033674104.1">
    <property type="nucleotide sequence ID" value="XM_033811314.1"/>
</dbReference>
<accession>A0A6A6D219</accession>